<name>A0A849BX47_9NOCA</name>
<comment type="caution">
    <text evidence="1">The sequence shown here is derived from an EMBL/GenBank/DDBJ whole genome shotgun (WGS) entry which is preliminary data.</text>
</comment>
<organism evidence="1 2">
    <name type="scientific">Nocardia uniformis</name>
    <dbReference type="NCBI Taxonomy" id="53432"/>
    <lineage>
        <taxon>Bacteria</taxon>
        <taxon>Bacillati</taxon>
        <taxon>Actinomycetota</taxon>
        <taxon>Actinomycetes</taxon>
        <taxon>Mycobacteriales</taxon>
        <taxon>Nocardiaceae</taxon>
        <taxon>Nocardia</taxon>
    </lineage>
</organism>
<accession>A0A849BX47</accession>
<gene>
    <name evidence="1" type="ORF">HLB23_03090</name>
</gene>
<dbReference type="RefSeq" id="WP_067527662.1">
    <property type="nucleotide sequence ID" value="NZ_JABELX010000001.1"/>
</dbReference>
<dbReference type="EMBL" id="JABELX010000001">
    <property type="protein sequence ID" value="NNH68870.1"/>
    <property type="molecule type" value="Genomic_DNA"/>
</dbReference>
<proteinExistence type="predicted"/>
<evidence type="ECO:0000313" key="1">
    <source>
        <dbReference type="EMBL" id="NNH68870.1"/>
    </source>
</evidence>
<dbReference type="AlphaFoldDB" id="A0A849BX47"/>
<sequence length="68" mass="7871">MRFAFRILTAKIFIEAAIRPYTCIVIGKELLRSDAIWNDLFYRGSARLATARAIIDRWCTEGLRCCET</sequence>
<evidence type="ECO:0000313" key="2">
    <source>
        <dbReference type="Proteomes" id="UP000586827"/>
    </source>
</evidence>
<reference evidence="1 2" key="1">
    <citation type="submission" date="2020-05" db="EMBL/GenBank/DDBJ databases">
        <title>MicrobeNet Type strains.</title>
        <authorList>
            <person name="Nicholson A.C."/>
        </authorList>
    </citation>
    <scope>NUCLEOTIDE SEQUENCE [LARGE SCALE GENOMIC DNA]</scope>
    <source>
        <strain evidence="1 2">JCM 3224</strain>
    </source>
</reference>
<keyword evidence="2" id="KW-1185">Reference proteome</keyword>
<dbReference type="Proteomes" id="UP000586827">
    <property type="component" value="Unassembled WGS sequence"/>
</dbReference>
<protein>
    <submittedName>
        <fullName evidence="1">Uncharacterized protein</fullName>
    </submittedName>
</protein>